<comment type="caution">
    <text evidence="1">The sequence shown here is derived from an EMBL/GenBank/DDBJ whole genome shotgun (WGS) entry which is preliminary data.</text>
</comment>
<evidence type="ECO:0000313" key="1">
    <source>
        <dbReference type="EMBL" id="GAC32227.1"/>
    </source>
</evidence>
<dbReference type="EMBL" id="BAER01000033">
    <property type="protein sequence ID" value="GAC32227.1"/>
    <property type="molecule type" value="Genomic_DNA"/>
</dbReference>
<protein>
    <submittedName>
        <fullName evidence="1">Uncharacterized protein</fullName>
    </submittedName>
</protein>
<name>K6ZPK5_9ALTE</name>
<keyword evidence="2" id="KW-1185">Reference proteome</keyword>
<evidence type="ECO:0000313" key="2">
    <source>
        <dbReference type="Proteomes" id="UP000006322"/>
    </source>
</evidence>
<gene>
    <name evidence="1" type="ORF">GPLA_1313</name>
</gene>
<accession>K6ZPK5</accession>
<dbReference type="AlphaFoldDB" id="K6ZPK5"/>
<organism evidence="1 2">
    <name type="scientific">Paraglaciecola polaris LMG 21857</name>
    <dbReference type="NCBI Taxonomy" id="1129793"/>
    <lineage>
        <taxon>Bacteria</taxon>
        <taxon>Pseudomonadati</taxon>
        <taxon>Pseudomonadota</taxon>
        <taxon>Gammaproteobacteria</taxon>
        <taxon>Alteromonadales</taxon>
        <taxon>Alteromonadaceae</taxon>
        <taxon>Paraglaciecola</taxon>
    </lineage>
</organism>
<dbReference type="Proteomes" id="UP000006322">
    <property type="component" value="Unassembled WGS sequence"/>
</dbReference>
<reference evidence="2" key="1">
    <citation type="journal article" date="2014" name="Environ. Microbiol.">
        <title>Comparative genomics of the marine bacterial genus Glaciecola reveals the high degree of genomic diversity and genomic characteristic for cold adaptation.</title>
        <authorList>
            <person name="Qin Q.L."/>
            <person name="Xie B.B."/>
            <person name="Yu Y."/>
            <person name="Shu Y.L."/>
            <person name="Rong J.C."/>
            <person name="Zhang Y.J."/>
            <person name="Zhao D.L."/>
            <person name="Chen X.L."/>
            <person name="Zhang X.Y."/>
            <person name="Chen B."/>
            <person name="Zhou B.C."/>
            <person name="Zhang Y.Z."/>
        </authorList>
    </citation>
    <scope>NUCLEOTIDE SEQUENCE [LARGE SCALE GENOMIC DNA]</scope>
    <source>
        <strain evidence="2">LMG 21857</strain>
    </source>
</reference>
<proteinExistence type="predicted"/>
<sequence length="53" mass="5731">MTKIKQTAPMSRLPIINENVSLGDIKQTAPALASYQTANRDIQKATDLAAAPY</sequence>